<dbReference type="PANTHER" id="PTHR15394:SF3">
    <property type="entry name" value="SERINE HYDROLASE RBBP9"/>
    <property type="match status" value="1"/>
</dbReference>
<dbReference type="RefSeq" id="WP_208267178.1">
    <property type="nucleotide sequence ID" value="NZ_BAAAGM010000031.1"/>
</dbReference>
<organism evidence="1 2">
    <name type="scientific">Actinomadura nitritigenes</name>
    <dbReference type="NCBI Taxonomy" id="134602"/>
    <lineage>
        <taxon>Bacteria</taxon>
        <taxon>Bacillati</taxon>
        <taxon>Actinomycetota</taxon>
        <taxon>Actinomycetes</taxon>
        <taxon>Streptosporangiales</taxon>
        <taxon>Thermomonosporaceae</taxon>
        <taxon>Actinomadura</taxon>
    </lineage>
</organism>
<dbReference type="PANTHER" id="PTHR15394">
    <property type="entry name" value="SERINE HYDROLASE RBBP9"/>
    <property type="match status" value="1"/>
</dbReference>
<dbReference type="InterPro" id="IPR029058">
    <property type="entry name" value="AB_hydrolase_fold"/>
</dbReference>
<dbReference type="Gene3D" id="3.40.50.1820">
    <property type="entry name" value="alpha/beta hydrolase"/>
    <property type="match status" value="1"/>
</dbReference>
<dbReference type="GO" id="GO:0016787">
    <property type="term" value="F:hydrolase activity"/>
    <property type="evidence" value="ECO:0007669"/>
    <property type="project" value="UniProtKB-KW"/>
</dbReference>
<name>A0ABS3QXZ4_9ACTN</name>
<dbReference type="InterPro" id="IPR010662">
    <property type="entry name" value="RBBP9/YdeN"/>
</dbReference>
<gene>
    <name evidence="1" type="ORF">J4557_15195</name>
</gene>
<reference evidence="1 2" key="1">
    <citation type="submission" date="2021-03" db="EMBL/GenBank/DDBJ databases">
        <authorList>
            <person name="Kanchanasin P."/>
            <person name="Saeng-In P."/>
            <person name="Phongsopitanun W."/>
            <person name="Yuki M."/>
            <person name="Kudo T."/>
            <person name="Ohkuma M."/>
            <person name="Tanasupawat S."/>
        </authorList>
    </citation>
    <scope>NUCLEOTIDE SEQUENCE [LARGE SCALE GENOMIC DNA]</scope>
    <source>
        <strain evidence="1 2">L46</strain>
    </source>
</reference>
<sequence length="200" mass="20887">MTTPTSGRRASIVHGYGATPADHWFGRLAERLRQAGVPTTIPALPTPESPDPAEWTDAVRADVGTPDEGSVIVAHSLGCLTVLRHLRSLPSPWRLGTLVLVAGFVDPLPALPELDAYIADGCDVEGLAARIDRLTILRSDADPYVPTGHTDRLAQLLGTTAEAVPGAGHFLASDGITDLPQAFEAITTATTTPTAPTATA</sequence>
<accession>A0ABS3QXZ4</accession>
<protein>
    <submittedName>
        <fullName evidence="1">Serine hydrolase family protein</fullName>
    </submittedName>
</protein>
<comment type="caution">
    <text evidence="1">The sequence shown here is derived from an EMBL/GenBank/DDBJ whole genome shotgun (WGS) entry which is preliminary data.</text>
</comment>
<evidence type="ECO:0000313" key="1">
    <source>
        <dbReference type="EMBL" id="MBO2438865.1"/>
    </source>
</evidence>
<dbReference type="Pfam" id="PF06821">
    <property type="entry name" value="Ser_hydrolase"/>
    <property type="match status" value="1"/>
</dbReference>
<dbReference type="Proteomes" id="UP000666915">
    <property type="component" value="Unassembled WGS sequence"/>
</dbReference>
<proteinExistence type="predicted"/>
<dbReference type="SUPFAM" id="SSF53474">
    <property type="entry name" value="alpha/beta-Hydrolases"/>
    <property type="match status" value="1"/>
</dbReference>
<keyword evidence="1" id="KW-0378">Hydrolase</keyword>
<dbReference type="EMBL" id="JAGEOK010000009">
    <property type="protein sequence ID" value="MBO2438865.1"/>
    <property type="molecule type" value="Genomic_DNA"/>
</dbReference>
<evidence type="ECO:0000313" key="2">
    <source>
        <dbReference type="Proteomes" id="UP000666915"/>
    </source>
</evidence>
<keyword evidence="2" id="KW-1185">Reference proteome</keyword>